<feature type="domain" description="Myb-like" evidence="3">
    <location>
        <begin position="238"/>
        <end position="293"/>
    </location>
</feature>
<dbReference type="EMBL" id="CP014500">
    <property type="protein sequence ID" value="ANB11465.1"/>
    <property type="molecule type" value="Genomic_DNA"/>
</dbReference>
<dbReference type="SUPFAM" id="SSF46689">
    <property type="entry name" value="Homeodomain-like"/>
    <property type="match status" value="2"/>
</dbReference>
<keyword evidence="6" id="KW-1185">Reference proteome</keyword>
<feature type="domain" description="HTH myb-type" evidence="4">
    <location>
        <begin position="238"/>
        <end position="297"/>
    </location>
</feature>
<evidence type="ECO:0000256" key="1">
    <source>
        <dbReference type="ARBA" id="ARBA00023242"/>
    </source>
</evidence>
<feature type="compositionally biased region" description="Low complexity" evidence="2">
    <location>
        <begin position="422"/>
        <end position="433"/>
    </location>
</feature>
<evidence type="ECO:0000313" key="6">
    <source>
        <dbReference type="Proteomes" id="UP000189580"/>
    </source>
</evidence>
<accession>A0A167CBF4</accession>
<dbReference type="SMART" id="SM00717">
    <property type="entry name" value="SANT"/>
    <property type="match status" value="2"/>
</dbReference>
<sequence length="530" mass="56598">MAGARRRKAEPKGKKPSNDEQLNEEIQKVVSSKDDIYLDSVAGIDPEIVGGEDHTSGADNGQGTVDVNGPEGADANDNVNVNVNDVDVNVDVGVGVDGTGNGANQQNDFSVLAHDSHGHHSGAGTSAAEQFAASYTNSANAAAEDAALLAARYQAQQYASQFGQHAGATTSAEDAAAAAAAATSYMQLASAAQQSPANIEADTKPYINSNGTSSNGHPPHNMVSFMSTERLSNASNVGKRRVRLGWSKQETEYLMEGCKVHGVGNWKKILTDPNFQFNCRTAVDLKDRFRTSFPEEYGRLYPNAKTHKVKRNRNSNNSGIAEMTGIDGEYKSDSPLGGSGLVKINRKERRSFTKEEDERLLEGFNRHGPAWSKIQRDSSLQFYERRSTDLRDRFRNAFPDKYTQAGYKGRAGDGTGTRKGGNSASSNNASSTASHNAAANASAVAVANAAAAALPILHEETANAGASAEAQLLNQRYNLQQPANIMMQHGNQGQNFNPNFQNAMYYPQASGLQAGIPQLYRGSNGSQGSN</sequence>
<name>A0A167CBF4_9ASCO</name>
<feature type="region of interest" description="Disordered" evidence="2">
    <location>
        <begin position="401"/>
        <end position="433"/>
    </location>
</feature>
<evidence type="ECO:0000259" key="3">
    <source>
        <dbReference type="PROSITE" id="PS50090"/>
    </source>
</evidence>
<dbReference type="InterPro" id="IPR017930">
    <property type="entry name" value="Myb_dom"/>
</dbReference>
<dbReference type="InterPro" id="IPR009057">
    <property type="entry name" value="Homeodomain-like_sf"/>
</dbReference>
<dbReference type="OrthoDB" id="608866at2759"/>
<dbReference type="Pfam" id="PF00249">
    <property type="entry name" value="Myb_DNA-binding"/>
    <property type="match status" value="2"/>
</dbReference>
<evidence type="ECO:0000313" key="5">
    <source>
        <dbReference type="EMBL" id="ANB11465.1"/>
    </source>
</evidence>
<feature type="domain" description="HTH myb-type" evidence="4">
    <location>
        <begin position="344"/>
        <end position="402"/>
    </location>
</feature>
<evidence type="ECO:0000256" key="2">
    <source>
        <dbReference type="SAM" id="MobiDB-lite"/>
    </source>
</evidence>
<gene>
    <name evidence="5" type="ORF">AWJ20_4277</name>
</gene>
<dbReference type="PROSITE" id="PS51294">
    <property type="entry name" value="HTH_MYB"/>
    <property type="match status" value="2"/>
</dbReference>
<dbReference type="InterPro" id="IPR052450">
    <property type="entry name" value="TRBD-Containing_Protein"/>
</dbReference>
<dbReference type="CDD" id="cd11660">
    <property type="entry name" value="SANT_TRF"/>
    <property type="match status" value="2"/>
</dbReference>
<dbReference type="GeneID" id="30036391"/>
<organism evidence="5 6">
    <name type="scientific">Sugiyamaella lignohabitans</name>
    <dbReference type="NCBI Taxonomy" id="796027"/>
    <lineage>
        <taxon>Eukaryota</taxon>
        <taxon>Fungi</taxon>
        <taxon>Dikarya</taxon>
        <taxon>Ascomycota</taxon>
        <taxon>Saccharomycotina</taxon>
        <taxon>Dipodascomycetes</taxon>
        <taxon>Dipodascales</taxon>
        <taxon>Trichomonascaceae</taxon>
        <taxon>Sugiyamaella</taxon>
    </lineage>
</organism>
<dbReference type="RefSeq" id="XP_018733942.1">
    <property type="nucleotide sequence ID" value="XM_018881342.1"/>
</dbReference>
<dbReference type="Proteomes" id="UP000189580">
    <property type="component" value="Chromosome c"/>
</dbReference>
<feature type="region of interest" description="Disordered" evidence="2">
    <location>
        <begin position="1"/>
        <end position="24"/>
    </location>
</feature>
<dbReference type="AlphaFoldDB" id="A0A167CBF4"/>
<reference evidence="5 6" key="1">
    <citation type="submission" date="2016-02" db="EMBL/GenBank/DDBJ databases">
        <title>Complete genome sequence and transcriptome regulation of the pentose utilising yeast Sugiyamaella lignohabitans.</title>
        <authorList>
            <person name="Bellasio M."/>
            <person name="Peymann A."/>
            <person name="Valli M."/>
            <person name="Sipitzky M."/>
            <person name="Graf A."/>
            <person name="Sauer M."/>
            <person name="Marx H."/>
            <person name="Mattanovich D."/>
        </authorList>
    </citation>
    <scope>NUCLEOTIDE SEQUENCE [LARGE SCALE GENOMIC DNA]</scope>
    <source>
        <strain evidence="5 6">CBS 10342</strain>
    </source>
</reference>
<feature type="region of interest" description="Disordered" evidence="2">
    <location>
        <begin position="44"/>
        <end position="66"/>
    </location>
</feature>
<keyword evidence="1" id="KW-0539">Nucleus</keyword>
<protein>
    <submittedName>
        <fullName evidence="5">Myb family protein (Predicted)</fullName>
    </submittedName>
</protein>
<dbReference type="KEGG" id="slb:AWJ20_4277"/>
<dbReference type="Gene3D" id="1.10.246.220">
    <property type="match status" value="1"/>
</dbReference>
<dbReference type="PANTHER" id="PTHR46734:SF1">
    <property type="entry name" value="TELOMERIC REPEAT-BINDING FACTOR 1"/>
    <property type="match status" value="1"/>
</dbReference>
<dbReference type="InterPro" id="IPR001005">
    <property type="entry name" value="SANT/Myb"/>
</dbReference>
<dbReference type="PANTHER" id="PTHR46734">
    <property type="entry name" value="TELOMERIC REPEAT-BINDING FACTOR 1 TERF1"/>
    <property type="match status" value="1"/>
</dbReference>
<proteinExistence type="predicted"/>
<evidence type="ECO:0000259" key="4">
    <source>
        <dbReference type="PROSITE" id="PS51294"/>
    </source>
</evidence>
<feature type="domain" description="Myb-like" evidence="3">
    <location>
        <begin position="344"/>
        <end position="398"/>
    </location>
</feature>
<dbReference type="PROSITE" id="PS50090">
    <property type="entry name" value="MYB_LIKE"/>
    <property type="match status" value="2"/>
</dbReference>
<dbReference type="Gene3D" id="1.10.10.60">
    <property type="entry name" value="Homeodomain-like"/>
    <property type="match status" value="1"/>
</dbReference>